<dbReference type="GO" id="GO:0003677">
    <property type="term" value="F:DNA binding"/>
    <property type="evidence" value="ECO:0007669"/>
    <property type="project" value="InterPro"/>
</dbReference>
<dbReference type="InterPro" id="IPR036390">
    <property type="entry name" value="WH_DNA-bd_sf"/>
</dbReference>
<gene>
    <name evidence="2" type="ORF">SAMN02745857_01463</name>
</gene>
<dbReference type="Proteomes" id="UP000192761">
    <property type="component" value="Unassembled WGS sequence"/>
</dbReference>
<keyword evidence="3" id="KW-1185">Reference proteome</keyword>
<evidence type="ECO:0000259" key="1">
    <source>
        <dbReference type="SMART" id="SM00866"/>
    </source>
</evidence>
<dbReference type="SUPFAM" id="SSF64288">
    <property type="entry name" value="Chorismate lyase-like"/>
    <property type="match status" value="1"/>
</dbReference>
<evidence type="ECO:0000313" key="3">
    <source>
        <dbReference type="Proteomes" id="UP000192761"/>
    </source>
</evidence>
<dbReference type="AlphaFoldDB" id="A0A1W1XG49"/>
<proteinExistence type="predicted"/>
<dbReference type="InterPro" id="IPR011663">
    <property type="entry name" value="UTRA"/>
</dbReference>
<dbReference type="InterPro" id="IPR050679">
    <property type="entry name" value="Bact_HTH_transcr_reg"/>
</dbReference>
<dbReference type="InterPro" id="IPR028978">
    <property type="entry name" value="Chorismate_lyase_/UTRA_dom_sf"/>
</dbReference>
<feature type="domain" description="UbiC transcription regulator-associated" evidence="1">
    <location>
        <begin position="100"/>
        <end position="236"/>
    </location>
</feature>
<dbReference type="PANTHER" id="PTHR44846:SF1">
    <property type="entry name" value="MANNOSYL-D-GLYCERATE TRANSPORT_METABOLISM SYSTEM REPRESSOR MNGR-RELATED"/>
    <property type="match status" value="1"/>
</dbReference>
<dbReference type="STRING" id="1121001.SAMN02745857_01463"/>
<dbReference type="Gene3D" id="1.10.10.10">
    <property type="entry name" value="Winged helix-like DNA-binding domain superfamily/Winged helix DNA-binding domain"/>
    <property type="match status" value="1"/>
</dbReference>
<evidence type="ECO:0000313" key="2">
    <source>
        <dbReference type="EMBL" id="SMC22772.1"/>
    </source>
</evidence>
<protein>
    <submittedName>
        <fullName evidence="2">GntR family transcriptional regulator</fullName>
    </submittedName>
</protein>
<dbReference type="Pfam" id="PF07702">
    <property type="entry name" value="UTRA"/>
    <property type="match status" value="1"/>
</dbReference>
<dbReference type="EMBL" id="FWXD01000007">
    <property type="protein sequence ID" value="SMC22772.1"/>
    <property type="molecule type" value="Genomic_DNA"/>
</dbReference>
<dbReference type="InterPro" id="IPR036388">
    <property type="entry name" value="WH-like_DNA-bd_sf"/>
</dbReference>
<organism evidence="2 3">
    <name type="scientific">Andreprevotia lacus DSM 23236</name>
    <dbReference type="NCBI Taxonomy" id="1121001"/>
    <lineage>
        <taxon>Bacteria</taxon>
        <taxon>Pseudomonadati</taxon>
        <taxon>Pseudomonadota</taxon>
        <taxon>Betaproteobacteria</taxon>
        <taxon>Neisseriales</taxon>
        <taxon>Chitinibacteraceae</taxon>
        <taxon>Andreprevotia</taxon>
    </lineage>
</organism>
<dbReference type="GO" id="GO:0045892">
    <property type="term" value="P:negative regulation of DNA-templated transcription"/>
    <property type="evidence" value="ECO:0007669"/>
    <property type="project" value="TreeGrafter"/>
</dbReference>
<accession>A0A1W1XG49</accession>
<dbReference type="PANTHER" id="PTHR44846">
    <property type="entry name" value="MANNOSYL-D-GLYCERATE TRANSPORT/METABOLISM SYSTEM REPRESSOR MNGR-RELATED"/>
    <property type="match status" value="1"/>
</dbReference>
<sequence>MNGKFVALHIEHREGIPDYLLLKQRLSSAIMAGFWRPEEVLPSVELLADYSGVDIDQARLALVSLTRDGQVANQDGAYRITPKIDQPLDKLTNLSTMLRQRGFEAGSRWLARRMATPNDEEILWLDVPVTKQVAKLDRLRLAGTAVVALEMTSLPDSIVPDPQLVDDSLYEYLRTKDIAVATATQHIEAMVVSDMMSKITGFTPGSPILHLTRVGYELRGQPIELTHSYFRSDYYRLVVELKR</sequence>
<dbReference type="SMART" id="SM00866">
    <property type="entry name" value="UTRA"/>
    <property type="match status" value="1"/>
</dbReference>
<dbReference type="SUPFAM" id="SSF46785">
    <property type="entry name" value="Winged helix' DNA-binding domain"/>
    <property type="match status" value="1"/>
</dbReference>
<dbReference type="Gene3D" id="3.40.1410.10">
    <property type="entry name" value="Chorismate lyase-like"/>
    <property type="match status" value="1"/>
</dbReference>
<reference evidence="2 3" key="1">
    <citation type="submission" date="2017-04" db="EMBL/GenBank/DDBJ databases">
        <authorList>
            <person name="Afonso C.L."/>
            <person name="Miller P.J."/>
            <person name="Scott M.A."/>
            <person name="Spackman E."/>
            <person name="Goraichik I."/>
            <person name="Dimitrov K.M."/>
            <person name="Suarez D.L."/>
            <person name="Swayne D.E."/>
        </authorList>
    </citation>
    <scope>NUCLEOTIDE SEQUENCE [LARGE SCALE GENOMIC DNA]</scope>
    <source>
        <strain evidence="2 3">DSM 23236</strain>
    </source>
</reference>
<name>A0A1W1XG49_9NEIS</name>
<dbReference type="RefSeq" id="WP_176216831.1">
    <property type="nucleotide sequence ID" value="NZ_FWXD01000007.1"/>
</dbReference>